<evidence type="ECO:0000313" key="3">
    <source>
        <dbReference type="EMBL" id="KAK4252238.1"/>
    </source>
</evidence>
<feature type="compositionally biased region" description="Polar residues" evidence="1">
    <location>
        <begin position="297"/>
        <end position="317"/>
    </location>
</feature>
<evidence type="ECO:0000313" key="4">
    <source>
        <dbReference type="Proteomes" id="UP001303647"/>
    </source>
</evidence>
<keyword evidence="2" id="KW-0472">Membrane</keyword>
<reference evidence="3" key="1">
    <citation type="journal article" date="2023" name="Mol. Phylogenet. Evol.">
        <title>Genome-scale phylogeny and comparative genomics of the fungal order Sordariales.</title>
        <authorList>
            <person name="Hensen N."/>
            <person name="Bonometti L."/>
            <person name="Westerberg I."/>
            <person name="Brannstrom I.O."/>
            <person name="Guillou S."/>
            <person name="Cros-Aarteil S."/>
            <person name="Calhoun S."/>
            <person name="Haridas S."/>
            <person name="Kuo A."/>
            <person name="Mondo S."/>
            <person name="Pangilinan J."/>
            <person name="Riley R."/>
            <person name="LaButti K."/>
            <person name="Andreopoulos B."/>
            <person name="Lipzen A."/>
            <person name="Chen C."/>
            <person name="Yan M."/>
            <person name="Daum C."/>
            <person name="Ng V."/>
            <person name="Clum A."/>
            <person name="Steindorff A."/>
            <person name="Ohm R.A."/>
            <person name="Martin F."/>
            <person name="Silar P."/>
            <person name="Natvig D.O."/>
            <person name="Lalanne C."/>
            <person name="Gautier V."/>
            <person name="Ament-Velasquez S.L."/>
            <person name="Kruys A."/>
            <person name="Hutchinson M.I."/>
            <person name="Powell A.J."/>
            <person name="Barry K."/>
            <person name="Miller A.N."/>
            <person name="Grigoriev I.V."/>
            <person name="Debuchy R."/>
            <person name="Gladieux P."/>
            <person name="Hiltunen Thoren M."/>
            <person name="Johannesson H."/>
        </authorList>
    </citation>
    <scope>NUCLEOTIDE SEQUENCE</scope>
    <source>
        <strain evidence="3">CBS 359.72</strain>
    </source>
</reference>
<organism evidence="3 4">
    <name type="scientific">Corynascus novoguineensis</name>
    <dbReference type="NCBI Taxonomy" id="1126955"/>
    <lineage>
        <taxon>Eukaryota</taxon>
        <taxon>Fungi</taxon>
        <taxon>Dikarya</taxon>
        <taxon>Ascomycota</taxon>
        <taxon>Pezizomycotina</taxon>
        <taxon>Sordariomycetes</taxon>
        <taxon>Sordariomycetidae</taxon>
        <taxon>Sordariales</taxon>
        <taxon>Chaetomiaceae</taxon>
        <taxon>Corynascus</taxon>
    </lineage>
</organism>
<keyword evidence="2" id="KW-0812">Transmembrane</keyword>
<feature type="region of interest" description="Disordered" evidence="1">
    <location>
        <begin position="67"/>
        <end position="96"/>
    </location>
</feature>
<protein>
    <submittedName>
        <fullName evidence="3">Uncharacterized protein</fullName>
    </submittedName>
</protein>
<accession>A0AAN7D1D0</accession>
<dbReference type="Proteomes" id="UP001303647">
    <property type="component" value="Unassembled WGS sequence"/>
</dbReference>
<dbReference type="AlphaFoldDB" id="A0AAN7D1D0"/>
<keyword evidence="2" id="KW-1133">Transmembrane helix</keyword>
<keyword evidence="4" id="KW-1185">Reference proteome</keyword>
<proteinExistence type="predicted"/>
<feature type="transmembrane region" description="Helical" evidence="2">
    <location>
        <begin position="346"/>
        <end position="368"/>
    </location>
</feature>
<evidence type="ECO:0000256" key="1">
    <source>
        <dbReference type="SAM" id="MobiDB-lite"/>
    </source>
</evidence>
<feature type="compositionally biased region" description="Basic and acidic residues" evidence="1">
    <location>
        <begin position="176"/>
        <end position="207"/>
    </location>
</feature>
<reference evidence="3" key="2">
    <citation type="submission" date="2023-05" db="EMBL/GenBank/DDBJ databases">
        <authorList>
            <consortium name="Lawrence Berkeley National Laboratory"/>
            <person name="Steindorff A."/>
            <person name="Hensen N."/>
            <person name="Bonometti L."/>
            <person name="Westerberg I."/>
            <person name="Brannstrom I.O."/>
            <person name="Guillou S."/>
            <person name="Cros-Aarteil S."/>
            <person name="Calhoun S."/>
            <person name="Haridas S."/>
            <person name="Kuo A."/>
            <person name="Mondo S."/>
            <person name="Pangilinan J."/>
            <person name="Riley R."/>
            <person name="Labutti K."/>
            <person name="Andreopoulos B."/>
            <person name="Lipzen A."/>
            <person name="Chen C."/>
            <person name="Yanf M."/>
            <person name="Daum C."/>
            <person name="Ng V."/>
            <person name="Clum A."/>
            <person name="Ohm R."/>
            <person name="Martin F."/>
            <person name="Silar P."/>
            <person name="Natvig D."/>
            <person name="Lalanne C."/>
            <person name="Gautier V."/>
            <person name="Ament-Velasquez S.L."/>
            <person name="Kruys A."/>
            <person name="Hutchinson M.I."/>
            <person name="Powell A.J."/>
            <person name="Barry K."/>
            <person name="Miller A.N."/>
            <person name="Grigoriev I.V."/>
            <person name="Debuchy R."/>
            <person name="Gladieux P."/>
            <person name="Thoren M.H."/>
            <person name="Johannesson H."/>
        </authorList>
    </citation>
    <scope>NUCLEOTIDE SEQUENCE</scope>
    <source>
        <strain evidence="3">CBS 359.72</strain>
    </source>
</reference>
<name>A0AAN7D1D0_9PEZI</name>
<feature type="region of interest" description="Disordered" evidence="1">
    <location>
        <begin position="120"/>
        <end position="147"/>
    </location>
</feature>
<gene>
    <name evidence="3" type="ORF">C7999DRAFT_26960</name>
</gene>
<sequence length="370" mass="39138">MDDTLAAQSTITVPVNTSLVDQLRTTIPELRTTILVLLKDTTVPVPASPTPVQEGIRAEVTFISDNLPYTNDEKEREEGGLGQQQAEGTVSTSEAPSTLLQMRQQQANSLRRTAIFVSVPTPAEPEPNSHHPHPVITPQPQQLHLLPRGRDWRADRDRAISRAREAGARGRAKGRQGAEEDRRQGAEEGRRQGAEEGRRQGAEEGRRQAQAAQGRPVQRVAEETEAAIGDNTIIRTTGAGADLENTENVGNRASWQDVASAGALVSSAKSYASSIALLARDAASSAAAGFENAGKGSHQQQSSTATPGPLANTPSSVTREEPQPVQVPPEVQVSSAESHAMSAGDAVAAALAVVGLTILVFFGESLAVEV</sequence>
<feature type="region of interest" description="Disordered" evidence="1">
    <location>
        <begin position="163"/>
        <end position="224"/>
    </location>
</feature>
<feature type="region of interest" description="Disordered" evidence="1">
    <location>
        <begin position="290"/>
        <end position="337"/>
    </location>
</feature>
<evidence type="ECO:0000256" key="2">
    <source>
        <dbReference type="SAM" id="Phobius"/>
    </source>
</evidence>
<comment type="caution">
    <text evidence="3">The sequence shown here is derived from an EMBL/GenBank/DDBJ whole genome shotgun (WGS) entry which is preliminary data.</text>
</comment>
<dbReference type="EMBL" id="MU857601">
    <property type="protein sequence ID" value="KAK4252238.1"/>
    <property type="molecule type" value="Genomic_DNA"/>
</dbReference>